<evidence type="ECO:0000313" key="2">
    <source>
        <dbReference type="Proteomes" id="UP000735302"/>
    </source>
</evidence>
<reference evidence="1 2" key="1">
    <citation type="journal article" date="2021" name="Elife">
        <title>Chloroplast acquisition without the gene transfer in kleptoplastic sea slugs, Plakobranchus ocellatus.</title>
        <authorList>
            <person name="Maeda T."/>
            <person name="Takahashi S."/>
            <person name="Yoshida T."/>
            <person name="Shimamura S."/>
            <person name="Takaki Y."/>
            <person name="Nagai Y."/>
            <person name="Toyoda A."/>
            <person name="Suzuki Y."/>
            <person name="Arimoto A."/>
            <person name="Ishii H."/>
            <person name="Satoh N."/>
            <person name="Nishiyama T."/>
            <person name="Hasebe M."/>
            <person name="Maruyama T."/>
            <person name="Minagawa J."/>
            <person name="Obokata J."/>
            <person name="Shigenobu S."/>
        </authorList>
    </citation>
    <scope>NUCLEOTIDE SEQUENCE [LARGE SCALE GENOMIC DNA]</scope>
</reference>
<sequence>MLYIIKFTLQSEKTYLTYFFFHKKGYNSKTKNAKDLILVPKVAYCPCASFETFGFTLQRIVSSPEPKNRFDHVVFPLPVHKNGYNSKTKSATDLILVPKVAKCHRASFETLVFTLTHQVHPPEPKNRFDHVFFPLPVHKNGYNSKTKSARDLTFVPKVVQCRHAPFDTLVFTLTHQVHHPEPKNPLDLLFFNKKGYNSKTNKAKNVILVSKDASCHRASFETLQNALRHQVHRLEPKNRFCPLFSTKRAITRKLTELKTSFWSQSTRLVKTHLLRPFCSL</sequence>
<name>A0AAV3YWX5_9GAST</name>
<organism evidence="1 2">
    <name type="scientific">Plakobranchus ocellatus</name>
    <dbReference type="NCBI Taxonomy" id="259542"/>
    <lineage>
        <taxon>Eukaryota</taxon>
        <taxon>Metazoa</taxon>
        <taxon>Spiralia</taxon>
        <taxon>Lophotrochozoa</taxon>
        <taxon>Mollusca</taxon>
        <taxon>Gastropoda</taxon>
        <taxon>Heterobranchia</taxon>
        <taxon>Euthyneura</taxon>
        <taxon>Panpulmonata</taxon>
        <taxon>Sacoglossa</taxon>
        <taxon>Placobranchoidea</taxon>
        <taxon>Plakobranchidae</taxon>
        <taxon>Plakobranchus</taxon>
    </lineage>
</organism>
<evidence type="ECO:0000313" key="1">
    <source>
        <dbReference type="EMBL" id="GFN86964.1"/>
    </source>
</evidence>
<keyword evidence="2" id="KW-1185">Reference proteome</keyword>
<accession>A0AAV3YWX5</accession>
<protein>
    <submittedName>
        <fullName evidence="1">Uncharacterized protein</fullName>
    </submittedName>
</protein>
<dbReference type="EMBL" id="BLXT01001638">
    <property type="protein sequence ID" value="GFN86964.1"/>
    <property type="molecule type" value="Genomic_DNA"/>
</dbReference>
<proteinExistence type="predicted"/>
<dbReference type="AlphaFoldDB" id="A0AAV3YWX5"/>
<dbReference type="Proteomes" id="UP000735302">
    <property type="component" value="Unassembled WGS sequence"/>
</dbReference>
<gene>
    <name evidence="1" type="ORF">PoB_001347000</name>
</gene>
<comment type="caution">
    <text evidence="1">The sequence shown here is derived from an EMBL/GenBank/DDBJ whole genome shotgun (WGS) entry which is preliminary data.</text>
</comment>